<reference evidence="3 4" key="1">
    <citation type="submission" date="2021-03" db="EMBL/GenBank/DDBJ databases">
        <title>The complete genome sequence of Acetobacter suratthaniensis TBRC 1719.</title>
        <authorList>
            <person name="Charoenyingcharoen P."/>
            <person name="Yukphan P."/>
        </authorList>
    </citation>
    <scope>NUCLEOTIDE SEQUENCE [LARGE SCALE GENOMIC DNA]</scope>
    <source>
        <strain evidence="3 4">TBRC 1719</strain>
    </source>
</reference>
<dbReference type="EMBL" id="JAFVMG010000004">
    <property type="protein sequence ID" value="MBO1327972.1"/>
    <property type="molecule type" value="Genomic_DNA"/>
</dbReference>
<keyword evidence="1" id="KW-0249">Electron transport</keyword>
<keyword evidence="4" id="KW-1185">Reference proteome</keyword>
<name>A0ABS3LKY2_9PROT</name>
<dbReference type="Proteomes" id="UP000664399">
    <property type="component" value="Unassembled WGS sequence"/>
</dbReference>
<protein>
    <recommendedName>
        <fullName evidence="2">Electron transfer flavoprotein alpha/beta-subunit N-terminal domain-containing protein</fullName>
    </recommendedName>
</protein>
<dbReference type="InterPro" id="IPR014730">
    <property type="entry name" value="ETF_a/b_N"/>
</dbReference>
<comment type="caution">
    <text evidence="3">The sequence shown here is derived from an EMBL/GenBank/DDBJ whole genome shotgun (WGS) entry which is preliminary data.</text>
</comment>
<dbReference type="SUPFAM" id="SSF52402">
    <property type="entry name" value="Adenine nucleotide alpha hydrolases-like"/>
    <property type="match status" value="1"/>
</dbReference>
<feature type="domain" description="Electron transfer flavoprotein alpha/beta-subunit N-terminal" evidence="2">
    <location>
        <begin position="24"/>
        <end position="133"/>
    </location>
</feature>
<organism evidence="3 4">
    <name type="scientific">Acetobacter suratthaniensis</name>
    <dbReference type="NCBI Taxonomy" id="1502841"/>
    <lineage>
        <taxon>Bacteria</taxon>
        <taxon>Pseudomonadati</taxon>
        <taxon>Pseudomonadota</taxon>
        <taxon>Alphaproteobacteria</taxon>
        <taxon>Acetobacterales</taxon>
        <taxon>Acetobacteraceae</taxon>
        <taxon>Acetobacter</taxon>
    </lineage>
</organism>
<evidence type="ECO:0000313" key="3">
    <source>
        <dbReference type="EMBL" id="MBO1327972.1"/>
    </source>
</evidence>
<proteinExistence type="predicted"/>
<dbReference type="InterPro" id="IPR014729">
    <property type="entry name" value="Rossmann-like_a/b/a_fold"/>
</dbReference>
<dbReference type="Gene3D" id="3.40.50.620">
    <property type="entry name" value="HUPs"/>
    <property type="match status" value="1"/>
</dbReference>
<dbReference type="Pfam" id="PF01012">
    <property type="entry name" value="ETF"/>
    <property type="match status" value="1"/>
</dbReference>
<gene>
    <name evidence="3" type="ORF">J2D75_05710</name>
</gene>
<accession>A0ABS3LKY2</accession>
<evidence type="ECO:0000256" key="1">
    <source>
        <dbReference type="ARBA" id="ARBA00022982"/>
    </source>
</evidence>
<sequence length="264" mass="27409">MRVAVALSCGVDALSGRAAPVLSELHAIGLARQLSADLVGVHVGAAMPLLRDYAAYGLNRIDVLMDNAAEERGAGLVGAALAAWLRANTDIRILVTGHRACGGLDSGLVPFEVAHALDWAVVSDVAEVVGASDTEEKSSGALQVLQARPRGVRRPVFIEGACVLAAHDRTGNVPVRVHAIGRAAHIENVHLTTTSDEGQDNGVQGDIRPWRARPRLMSGTSDATKGSGNVLVAPSADEAARAIMNHLRQLGLGPSGAASRNVTQ</sequence>
<keyword evidence="1" id="KW-0813">Transport</keyword>
<dbReference type="RefSeq" id="WP_207853819.1">
    <property type="nucleotide sequence ID" value="NZ_JAFVMG010000004.1"/>
</dbReference>
<evidence type="ECO:0000259" key="2">
    <source>
        <dbReference type="Pfam" id="PF01012"/>
    </source>
</evidence>
<evidence type="ECO:0000313" key="4">
    <source>
        <dbReference type="Proteomes" id="UP000664399"/>
    </source>
</evidence>